<evidence type="ECO:0000313" key="2">
    <source>
        <dbReference type="EMBL" id="TNV79394.1"/>
    </source>
</evidence>
<evidence type="ECO:0000256" key="1">
    <source>
        <dbReference type="SAM" id="MobiDB-lite"/>
    </source>
</evidence>
<comment type="caution">
    <text evidence="2">The sequence shown here is derived from an EMBL/GenBank/DDBJ whole genome shotgun (WGS) entry which is preliminary data.</text>
</comment>
<dbReference type="AlphaFoldDB" id="A0A8J8NRD3"/>
<evidence type="ECO:0000313" key="3">
    <source>
        <dbReference type="Proteomes" id="UP000785679"/>
    </source>
</evidence>
<feature type="region of interest" description="Disordered" evidence="1">
    <location>
        <begin position="185"/>
        <end position="213"/>
    </location>
</feature>
<organism evidence="2 3">
    <name type="scientific">Halteria grandinella</name>
    <dbReference type="NCBI Taxonomy" id="5974"/>
    <lineage>
        <taxon>Eukaryota</taxon>
        <taxon>Sar</taxon>
        <taxon>Alveolata</taxon>
        <taxon>Ciliophora</taxon>
        <taxon>Intramacronucleata</taxon>
        <taxon>Spirotrichea</taxon>
        <taxon>Stichotrichia</taxon>
        <taxon>Sporadotrichida</taxon>
        <taxon>Halteriidae</taxon>
        <taxon>Halteria</taxon>
    </lineage>
</organism>
<dbReference type="Proteomes" id="UP000785679">
    <property type="component" value="Unassembled WGS sequence"/>
</dbReference>
<gene>
    <name evidence="2" type="ORF">FGO68_gene925</name>
</gene>
<protein>
    <submittedName>
        <fullName evidence="2">Uncharacterized protein</fullName>
    </submittedName>
</protein>
<feature type="compositionally biased region" description="Polar residues" evidence="1">
    <location>
        <begin position="185"/>
        <end position="198"/>
    </location>
</feature>
<reference evidence="2" key="1">
    <citation type="submission" date="2019-06" db="EMBL/GenBank/DDBJ databases">
        <authorList>
            <person name="Zheng W."/>
        </authorList>
    </citation>
    <scope>NUCLEOTIDE SEQUENCE</scope>
    <source>
        <strain evidence="2">QDHG01</strain>
    </source>
</reference>
<name>A0A8J8NRD3_HALGN</name>
<keyword evidence="3" id="KW-1185">Reference proteome</keyword>
<dbReference type="EMBL" id="RRYP01008963">
    <property type="protein sequence ID" value="TNV79394.1"/>
    <property type="molecule type" value="Genomic_DNA"/>
</dbReference>
<accession>A0A8J8NRD3</accession>
<proteinExistence type="predicted"/>
<sequence length="265" mass="31123">MMEGLSFRLNMLPFHLSRQDVGTGSLPSSEYKGEDSEMKLRIIEESNQPDLSSLKKDVDNSPNAYKQLIVIRKKVQAYHRLLMALTILVVKRVKKLDKYNKRISPNFLEVHHNKRETHWIVALQILVVVTLQSKLEAQRKMIKLTVRKIKRRRRLKERVKKDKKKSKHQRISSVQHIMRKTNSQSVNAKQTTNHTTVHPFTRKKSKLLSAAQPRQQGTLQQFRGLMHSILWRALITKTFKVTFRWQPSLNTRKMSDSAEQPMKLE</sequence>